<dbReference type="KEGG" id="aoi:AORI_0354"/>
<evidence type="ECO:0000313" key="2">
    <source>
        <dbReference type="Proteomes" id="UP000013968"/>
    </source>
</evidence>
<proteinExistence type="predicted"/>
<name>R4SWS3_9PSEU</name>
<dbReference type="EMBL" id="CP003410">
    <property type="protein sequence ID" value="AGM02943.1"/>
    <property type="molecule type" value="Genomic_DNA"/>
</dbReference>
<dbReference type="AlphaFoldDB" id="R4SWS3"/>
<accession>R4SWS3</accession>
<gene>
    <name evidence="1" type="ORF">AORI_0354</name>
</gene>
<evidence type="ECO:0000313" key="1">
    <source>
        <dbReference type="EMBL" id="AGM02943.1"/>
    </source>
</evidence>
<dbReference type="PATRIC" id="fig|1156913.3.peg.359"/>
<sequence length="101" mass="11022">MRRDCDPFSPKLPLPVQCSGWRRAGLDRGAADTAAALELVNGRVAGWVPHRPQPGHGKYAIRSELRGHSGHRPAWSEIRDDIHEAFLDLACCQPGQATMAG</sequence>
<keyword evidence="2" id="KW-1185">Reference proteome</keyword>
<protein>
    <submittedName>
        <fullName evidence="1">Uncharacterized protein</fullName>
    </submittedName>
</protein>
<organism evidence="1 2">
    <name type="scientific">Amycolatopsis keratiniphila</name>
    <dbReference type="NCBI Taxonomy" id="129921"/>
    <lineage>
        <taxon>Bacteria</taxon>
        <taxon>Bacillati</taxon>
        <taxon>Actinomycetota</taxon>
        <taxon>Actinomycetes</taxon>
        <taxon>Pseudonocardiales</taxon>
        <taxon>Pseudonocardiaceae</taxon>
        <taxon>Amycolatopsis</taxon>
        <taxon>Amycolatopsis japonica group</taxon>
    </lineage>
</organism>
<dbReference type="Proteomes" id="UP000013968">
    <property type="component" value="Chromosome"/>
</dbReference>
<reference evidence="1 2" key="1">
    <citation type="journal article" date="2013" name="BMC Genomics">
        <title>ContigScape: a Cytoscape plugin facilitating microbial genome gap closing.</title>
        <authorList>
            <person name="Tang B."/>
            <person name="Wang Q."/>
            <person name="Yang M."/>
            <person name="Xie F."/>
            <person name="Zhu Y."/>
            <person name="Zhuo Y."/>
            <person name="Wang S."/>
            <person name="Gao H."/>
            <person name="Ding X."/>
            <person name="Zhang L."/>
            <person name="Zhao G."/>
            <person name="Zheng H."/>
        </authorList>
    </citation>
    <scope>NUCLEOTIDE SEQUENCE [LARGE SCALE GENOMIC DNA]</scope>
    <source>
        <strain evidence="1 2">HCCB10007</strain>
    </source>
</reference>
<dbReference type="HOGENOM" id="CLU_2285521_0_0_11"/>